<accession>V7BGG8</accession>
<name>V7BGG8_PHAVU</name>
<proteinExistence type="predicted"/>
<evidence type="ECO:0000313" key="1">
    <source>
        <dbReference type="EMBL" id="ESW16922.1"/>
    </source>
</evidence>
<evidence type="ECO:0000313" key="2">
    <source>
        <dbReference type="Proteomes" id="UP000000226"/>
    </source>
</evidence>
<gene>
    <name evidence="1" type="ORF">PHAVU_007G195400g</name>
</gene>
<reference evidence="2" key="1">
    <citation type="journal article" date="2014" name="Nat. Genet.">
        <title>A reference genome for common bean and genome-wide analysis of dual domestications.</title>
        <authorList>
            <person name="Schmutz J."/>
            <person name="McClean P.E."/>
            <person name="Mamidi S."/>
            <person name="Wu G.A."/>
            <person name="Cannon S.B."/>
            <person name="Grimwood J."/>
            <person name="Jenkins J."/>
            <person name="Shu S."/>
            <person name="Song Q."/>
            <person name="Chavarro C."/>
            <person name="Torres-Torres M."/>
            <person name="Geffroy V."/>
            <person name="Moghaddam S.M."/>
            <person name="Gao D."/>
            <person name="Abernathy B."/>
            <person name="Barry K."/>
            <person name="Blair M."/>
            <person name="Brick M.A."/>
            <person name="Chovatia M."/>
            <person name="Gepts P."/>
            <person name="Goodstein D.M."/>
            <person name="Gonzales M."/>
            <person name="Hellsten U."/>
            <person name="Hyten D.L."/>
            <person name="Jia G."/>
            <person name="Kelly J.D."/>
            <person name="Kudrna D."/>
            <person name="Lee R."/>
            <person name="Richard M.M."/>
            <person name="Miklas P.N."/>
            <person name="Osorno J.M."/>
            <person name="Rodrigues J."/>
            <person name="Thareau V."/>
            <person name="Urrea C.A."/>
            <person name="Wang M."/>
            <person name="Yu Y."/>
            <person name="Zhang M."/>
            <person name="Wing R.A."/>
            <person name="Cregan P.B."/>
            <person name="Rokhsar D.S."/>
            <person name="Jackson S.A."/>
        </authorList>
    </citation>
    <scope>NUCLEOTIDE SEQUENCE [LARGE SCALE GENOMIC DNA]</scope>
    <source>
        <strain evidence="2">cv. G19833</strain>
    </source>
</reference>
<dbReference type="Gramene" id="ESW16922">
    <property type="protein sequence ID" value="ESW16922"/>
    <property type="gene ID" value="PHAVU_007G195400g"/>
</dbReference>
<dbReference type="EMBL" id="CM002294">
    <property type="protein sequence ID" value="ESW16922.1"/>
    <property type="molecule type" value="Genomic_DNA"/>
</dbReference>
<keyword evidence="2" id="KW-1185">Reference proteome</keyword>
<dbReference type="Proteomes" id="UP000000226">
    <property type="component" value="Chromosome 7"/>
</dbReference>
<sequence length="153" mass="16794">MFFIMCGSPPTGTLTLSFANSSTSYCSVASSTSTRAPTRAATCSKHFLFQNLNRIPLHLTQTTFSATTKLSSHGTTESKKSANDSLFSSMDFCRAPFLSPDNSTYSPHKYLTLIKLQPSMRKLYLTVCNFSTSATLPIKHFCSHFPLSPSTLI</sequence>
<organism evidence="1 2">
    <name type="scientific">Phaseolus vulgaris</name>
    <name type="common">Kidney bean</name>
    <name type="synonym">French bean</name>
    <dbReference type="NCBI Taxonomy" id="3885"/>
    <lineage>
        <taxon>Eukaryota</taxon>
        <taxon>Viridiplantae</taxon>
        <taxon>Streptophyta</taxon>
        <taxon>Embryophyta</taxon>
        <taxon>Tracheophyta</taxon>
        <taxon>Spermatophyta</taxon>
        <taxon>Magnoliopsida</taxon>
        <taxon>eudicotyledons</taxon>
        <taxon>Gunneridae</taxon>
        <taxon>Pentapetalae</taxon>
        <taxon>rosids</taxon>
        <taxon>fabids</taxon>
        <taxon>Fabales</taxon>
        <taxon>Fabaceae</taxon>
        <taxon>Papilionoideae</taxon>
        <taxon>50 kb inversion clade</taxon>
        <taxon>NPAAA clade</taxon>
        <taxon>indigoferoid/millettioid clade</taxon>
        <taxon>Phaseoleae</taxon>
        <taxon>Phaseolus</taxon>
    </lineage>
</organism>
<protein>
    <submittedName>
        <fullName evidence="1">Uncharacterized protein</fullName>
    </submittedName>
</protein>
<dbReference type="AlphaFoldDB" id="V7BGG8"/>